<dbReference type="Pfam" id="PF09116">
    <property type="entry name" value="gp45-slide_C"/>
    <property type="match status" value="1"/>
</dbReference>
<dbReference type="HAMAP" id="MF_04161">
    <property type="entry name" value="Sliding_clamp_T4"/>
    <property type="match status" value="1"/>
</dbReference>
<dbReference type="InterPro" id="IPR046389">
    <property type="entry name" value="Sliding_clamp_T4"/>
</dbReference>
<keyword evidence="1" id="KW-1195">Viral transcription</keyword>
<dbReference type="Pfam" id="PF02916">
    <property type="entry name" value="DNA_PPF"/>
    <property type="match status" value="1"/>
</dbReference>
<evidence type="ECO:0000259" key="2">
    <source>
        <dbReference type="Pfam" id="PF02916"/>
    </source>
</evidence>
<dbReference type="EMBL" id="LR796186">
    <property type="protein sequence ID" value="CAB4125289.1"/>
    <property type="molecule type" value="Genomic_DNA"/>
</dbReference>
<organism evidence="4">
    <name type="scientific">uncultured Caudovirales phage</name>
    <dbReference type="NCBI Taxonomy" id="2100421"/>
    <lineage>
        <taxon>Viruses</taxon>
        <taxon>Duplodnaviria</taxon>
        <taxon>Heunggongvirae</taxon>
        <taxon>Uroviricota</taxon>
        <taxon>Caudoviricetes</taxon>
        <taxon>Peduoviridae</taxon>
        <taxon>Maltschvirus</taxon>
        <taxon>Maltschvirus maltsch</taxon>
    </lineage>
</organism>
<dbReference type="GO" id="GO:0039693">
    <property type="term" value="P:viral DNA genome replication"/>
    <property type="evidence" value="ECO:0007669"/>
    <property type="project" value="UniProtKB-UniRule"/>
</dbReference>
<sequence length="219" mass="23845">MKLSKPTVALLKNFATINSNILLKAGSSLQTISGMKAIVASVTVEEVFPQDFGIYDLNDFLSSYSMFNDAELTFSDKFVKMSEGNSVTRYYASSPEVLTTPKKAITFPEADVTFNLSTDLLASIMKSSSVLRAPDVSFIGEEGTLSLLVTDKKNPTANSYEVTVGKTESVFNVNLKVENLKFIPGDYVVSISSKKISRFQSTVGDLVYFVAVEADSTFA</sequence>
<evidence type="ECO:0000313" key="4">
    <source>
        <dbReference type="EMBL" id="CAB4125289.1"/>
    </source>
</evidence>
<dbReference type="GO" id="GO:0019083">
    <property type="term" value="P:viral transcription"/>
    <property type="evidence" value="ECO:0007669"/>
    <property type="project" value="UniProtKB-UniRule"/>
</dbReference>
<dbReference type="Gene3D" id="3.70.10.10">
    <property type="match status" value="1"/>
</dbReference>
<reference evidence="4" key="1">
    <citation type="submission" date="2020-04" db="EMBL/GenBank/DDBJ databases">
        <authorList>
            <person name="Chiriac C."/>
            <person name="Salcher M."/>
            <person name="Ghai R."/>
            <person name="Kavagutti S V."/>
        </authorList>
    </citation>
    <scope>NUCLEOTIDE SEQUENCE</scope>
</reference>
<comment type="subunit">
    <text evidence="1">Homotrimer. Interacts with the viral DNA polymerase; this interaction constitutes the polymerase holoenzyme. Interacts with the sliding-clamp-loader; this interaction allows the sliding-clamp-loader to open the sliding clamp. Interacts with the viral DNA ligase. Part of the replicase complex that includes the DNA polymerase, the polymerase clamp, the clamp loader complex, the single-stranded DNA binding protein, the primase, the helicase and the helicase assembly factor. Interacts with the viral RNA polymerase (RNAP). Part of the transcription activation complex containing host RNAP, the viral RNA polymerase sigma-like factor, the late transcription coactivator, and the sliding clamp.</text>
</comment>
<comment type="similarity">
    <text evidence="1">Belongs to the Tevenvirinae sliding clamp family.</text>
</comment>
<feature type="domain" description="DNA polymerase processivity factor" evidence="2">
    <location>
        <begin position="1"/>
        <end position="105"/>
    </location>
</feature>
<name>A0A6J5KZB4_9CAUD</name>
<proteinExistence type="inferred from homology"/>
<keyword evidence="1" id="KW-0235">DNA replication</keyword>
<evidence type="ECO:0000259" key="3">
    <source>
        <dbReference type="Pfam" id="PF09116"/>
    </source>
</evidence>
<dbReference type="GO" id="GO:0030337">
    <property type="term" value="F:DNA polymerase processivity factor activity"/>
    <property type="evidence" value="ECO:0007669"/>
    <property type="project" value="UniProtKB-UniRule"/>
</dbReference>
<dbReference type="InterPro" id="IPR015200">
    <property type="entry name" value="Sliding_clamp_C"/>
</dbReference>
<accession>A0A6J5KZB4</accession>
<protein>
    <recommendedName>
        <fullName evidence="1">Sliding clamp</fullName>
    </recommendedName>
    <alternativeName>
        <fullName evidence="1">DNA polymerase accessory protein Gp45</fullName>
    </alternativeName>
    <alternativeName>
        <fullName evidence="1">DNA polymerase clamp</fullName>
    </alternativeName>
</protein>
<keyword evidence="1" id="KW-1194">Viral DNA replication</keyword>
<gene>
    <name evidence="4" type="ORF">UFOVP58_102</name>
</gene>
<dbReference type="InterPro" id="IPR046938">
    <property type="entry name" value="DNA_clamp_sf"/>
</dbReference>
<dbReference type="SUPFAM" id="SSF55979">
    <property type="entry name" value="DNA clamp"/>
    <property type="match status" value="2"/>
</dbReference>
<dbReference type="InterPro" id="IPR004190">
    <property type="entry name" value="DNA_pol_proc_fac"/>
</dbReference>
<dbReference type="GO" id="GO:0006260">
    <property type="term" value="P:DNA replication"/>
    <property type="evidence" value="ECO:0007669"/>
    <property type="project" value="UniProtKB-KW"/>
</dbReference>
<comment type="function">
    <text evidence="1">Sliding clamp that encircles the genomic DNA and links the DNA polymerase to the template to control the processivity of DNA synthesis. Responsible for tethering the catalytic subunit of DNA polymerase to DNA during high-speed replication. Interaction with the sliding-clamp-loader opens the sliding clamp so that it can be loaded around the DNA template. During transcription, encircles the DNA and tethers host RNA polymerase (RNAP) to it.</text>
</comment>
<feature type="domain" description="Sliding clamp C-terminal" evidence="3">
    <location>
        <begin position="115"/>
        <end position="214"/>
    </location>
</feature>
<evidence type="ECO:0000256" key="1">
    <source>
        <dbReference type="HAMAP-Rule" id="MF_04161"/>
    </source>
</evidence>